<organism evidence="2">
    <name type="scientific">Anguilla anguilla</name>
    <name type="common">European freshwater eel</name>
    <name type="synonym">Muraena anguilla</name>
    <dbReference type="NCBI Taxonomy" id="7936"/>
    <lineage>
        <taxon>Eukaryota</taxon>
        <taxon>Metazoa</taxon>
        <taxon>Chordata</taxon>
        <taxon>Craniata</taxon>
        <taxon>Vertebrata</taxon>
        <taxon>Euteleostomi</taxon>
        <taxon>Actinopterygii</taxon>
        <taxon>Neopterygii</taxon>
        <taxon>Teleostei</taxon>
        <taxon>Anguilliformes</taxon>
        <taxon>Anguillidae</taxon>
        <taxon>Anguilla</taxon>
    </lineage>
</organism>
<dbReference type="AlphaFoldDB" id="A0A0E9U930"/>
<proteinExistence type="predicted"/>
<feature type="chain" id="PRO_5002433061" evidence="1">
    <location>
        <begin position="24"/>
        <end position="58"/>
    </location>
</feature>
<protein>
    <submittedName>
        <fullName evidence="2">Uncharacterized protein</fullName>
    </submittedName>
</protein>
<evidence type="ECO:0000313" key="2">
    <source>
        <dbReference type="EMBL" id="JAH61463.1"/>
    </source>
</evidence>
<reference evidence="2" key="1">
    <citation type="submission" date="2014-11" db="EMBL/GenBank/DDBJ databases">
        <authorList>
            <person name="Amaro Gonzalez C."/>
        </authorList>
    </citation>
    <scope>NUCLEOTIDE SEQUENCE</scope>
</reference>
<feature type="signal peptide" evidence="1">
    <location>
        <begin position="1"/>
        <end position="23"/>
    </location>
</feature>
<sequence>MYSLCTVFIFICLVFCLSNLSLSVPICFSGKSLTVPVSTTNQINSSQPMLQVIVCYEV</sequence>
<dbReference type="EMBL" id="GBXM01047114">
    <property type="protein sequence ID" value="JAH61463.1"/>
    <property type="molecule type" value="Transcribed_RNA"/>
</dbReference>
<reference evidence="2" key="2">
    <citation type="journal article" date="2015" name="Fish Shellfish Immunol.">
        <title>Early steps in the European eel (Anguilla anguilla)-Vibrio vulnificus interaction in the gills: Role of the RtxA13 toxin.</title>
        <authorList>
            <person name="Callol A."/>
            <person name="Pajuelo D."/>
            <person name="Ebbesson L."/>
            <person name="Teles M."/>
            <person name="MacKenzie S."/>
            <person name="Amaro C."/>
        </authorList>
    </citation>
    <scope>NUCLEOTIDE SEQUENCE</scope>
</reference>
<name>A0A0E9U930_ANGAN</name>
<evidence type="ECO:0000256" key="1">
    <source>
        <dbReference type="SAM" id="SignalP"/>
    </source>
</evidence>
<keyword evidence="1" id="KW-0732">Signal</keyword>
<accession>A0A0E9U930</accession>